<evidence type="ECO:0008006" key="4">
    <source>
        <dbReference type="Google" id="ProtNLM"/>
    </source>
</evidence>
<dbReference type="EMBL" id="JABFDY010000006">
    <property type="protein sequence ID" value="KAF7706768.1"/>
    <property type="molecule type" value="Genomic_DNA"/>
</dbReference>
<name>A0A8T0BI83_SILME</name>
<dbReference type="InterPro" id="IPR036179">
    <property type="entry name" value="Ig-like_dom_sf"/>
</dbReference>
<keyword evidence="1" id="KW-0472">Membrane</keyword>
<proteinExistence type="predicted"/>
<reference evidence="2" key="1">
    <citation type="submission" date="2020-08" db="EMBL/GenBank/DDBJ databases">
        <title>Chromosome-level assembly of Southern catfish (Silurus meridionalis) provides insights into visual adaptation to the nocturnal and benthic lifestyles.</title>
        <authorList>
            <person name="Zhang Y."/>
            <person name="Wang D."/>
            <person name="Peng Z."/>
        </authorList>
    </citation>
    <scope>NUCLEOTIDE SEQUENCE</scope>
    <source>
        <strain evidence="2">SWU-2019-XX</strain>
        <tissue evidence="2">Muscle</tissue>
    </source>
</reference>
<accession>A0A8T0BI83</accession>
<dbReference type="AlphaFoldDB" id="A0A8T0BI83"/>
<protein>
    <recommendedName>
        <fullName evidence="4">Ig-like domain-containing protein</fullName>
    </recommendedName>
</protein>
<keyword evidence="1" id="KW-0812">Transmembrane</keyword>
<gene>
    <name evidence="2" type="ORF">HF521_020022</name>
</gene>
<evidence type="ECO:0000313" key="2">
    <source>
        <dbReference type="EMBL" id="KAF7706768.1"/>
    </source>
</evidence>
<keyword evidence="1" id="KW-1133">Transmembrane helix</keyword>
<dbReference type="InterPro" id="IPR013783">
    <property type="entry name" value="Ig-like_fold"/>
</dbReference>
<sequence>MERACSFWAYPYSNLCFRITHPKVLVSLLPVAHAQERPQAVLSVSPQNWLTEGDSVTLSCEVTDSSTDWTFSCSFVTASPYLLITIILLVKCYRARAHTGEYGIEIAVIEE</sequence>
<comment type="caution">
    <text evidence="2">The sequence shown here is derived from an EMBL/GenBank/DDBJ whole genome shotgun (WGS) entry which is preliminary data.</text>
</comment>
<evidence type="ECO:0000313" key="3">
    <source>
        <dbReference type="Proteomes" id="UP000606274"/>
    </source>
</evidence>
<dbReference type="Gene3D" id="2.60.40.10">
    <property type="entry name" value="Immunoglobulins"/>
    <property type="match status" value="1"/>
</dbReference>
<feature type="transmembrane region" description="Helical" evidence="1">
    <location>
        <begin position="69"/>
        <end position="90"/>
    </location>
</feature>
<dbReference type="Proteomes" id="UP000606274">
    <property type="component" value="Unassembled WGS sequence"/>
</dbReference>
<keyword evidence="3" id="KW-1185">Reference proteome</keyword>
<evidence type="ECO:0000256" key="1">
    <source>
        <dbReference type="SAM" id="Phobius"/>
    </source>
</evidence>
<organism evidence="2 3">
    <name type="scientific">Silurus meridionalis</name>
    <name type="common">Southern catfish</name>
    <name type="synonym">Silurus soldatovi meridionalis</name>
    <dbReference type="NCBI Taxonomy" id="175797"/>
    <lineage>
        <taxon>Eukaryota</taxon>
        <taxon>Metazoa</taxon>
        <taxon>Chordata</taxon>
        <taxon>Craniata</taxon>
        <taxon>Vertebrata</taxon>
        <taxon>Euteleostomi</taxon>
        <taxon>Actinopterygii</taxon>
        <taxon>Neopterygii</taxon>
        <taxon>Teleostei</taxon>
        <taxon>Ostariophysi</taxon>
        <taxon>Siluriformes</taxon>
        <taxon>Siluridae</taxon>
        <taxon>Silurus</taxon>
    </lineage>
</organism>
<dbReference type="SUPFAM" id="SSF48726">
    <property type="entry name" value="Immunoglobulin"/>
    <property type="match status" value="1"/>
</dbReference>